<reference evidence="9 10" key="1">
    <citation type="journal article" date="2015" name="Genome Biol. Evol.">
        <title>Comparative Genomics of a Bacterivorous Green Alga Reveals Evolutionary Causalities and Consequences of Phago-Mixotrophic Mode of Nutrition.</title>
        <authorList>
            <person name="Burns J.A."/>
            <person name="Paasch A."/>
            <person name="Narechania A."/>
            <person name="Kim E."/>
        </authorList>
    </citation>
    <scope>NUCLEOTIDE SEQUENCE [LARGE SCALE GENOMIC DNA]</scope>
    <source>
        <strain evidence="9 10">PLY_AMNH</strain>
    </source>
</reference>
<feature type="compositionally biased region" description="Pro residues" evidence="7">
    <location>
        <begin position="114"/>
        <end position="128"/>
    </location>
</feature>
<keyword evidence="10" id="KW-1185">Reference proteome</keyword>
<feature type="region of interest" description="Disordered" evidence="7">
    <location>
        <begin position="110"/>
        <end position="145"/>
    </location>
</feature>
<dbReference type="InterPro" id="IPR026720">
    <property type="entry name" value="CFAP91"/>
</dbReference>
<comment type="subcellular location">
    <subcellularLocation>
        <location evidence="1">Cytoplasm</location>
        <location evidence="1">Cytoskeleton</location>
        <location evidence="1">Cilium axoneme</location>
    </subcellularLocation>
</comment>
<name>A0AAE0LKV7_9CHLO</name>
<evidence type="ECO:0000256" key="6">
    <source>
        <dbReference type="ARBA" id="ARBA00029555"/>
    </source>
</evidence>
<dbReference type="EMBL" id="LGRX02000313">
    <property type="protein sequence ID" value="KAK3288918.1"/>
    <property type="molecule type" value="Genomic_DNA"/>
</dbReference>
<dbReference type="Proteomes" id="UP001190700">
    <property type="component" value="Unassembled WGS sequence"/>
</dbReference>
<organism evidence="9 10">
    <name type="scientific">Cymbomonas tetramitiformis</name>
    <dbReference type="NCBI Taxonomy" id="36881"/>
    <lineage>
        <taxon>Eukaryota</taxon>
        <taxon>Viridiplantae</taxon>
        <taxon>Chlorophyta</taxon>
        <taxon>Pyramimonadophyceae</taxon>
        <taxon>Pyramimonadales</taxon>
        <taxon>Pyramimonadaceae</taxon>
        <taxon>Cymbomonas</taxon>
    </lineage>
</organism>
<keyword evidence="4" id="KW-0966">Cell projection</keyword>
<evidence type="ECO:0000256" key="7">
    <source>
        <dbReference type="SAM" id="MobiDB-lite"/>
    </source>
</evidence>
<dbReference type="AlphaFoldDB" id="A0AAE0LKV7"/>
<evidence type="ECO:0000259" key="8">
    <source>
        <dbReference type="Pfam" id="PF14738"/>
    </source>
</evidence>
<protein>
    <recommendedName>
        <fullName evidence="6">Cilia- and flagella-associated protein 91</fullName>
    </recommendedName>
</protein>
<keyword evidence="2" id="KW-0963">Cytoplasm</keyword>
<evidence type="ECO:0000256" key="3">
    <source>
        <dbReference type="ARBA" id="ARBA00023212"/>
    </source>
</evidence>
<evidence type="ECO:0000313" key="10">
    <source>
        <dbReference type="Proteomes" id="UP001190700"/>
    </source>
</evidence>
<feature type="domain" description="CFAP91" evidence="8">
    <location>
        <begin position="138"/>
        <end position="305"/>
    </location>
</feature>
<gene>
    <name evidence="9" type="ORF">CYMTET_3624</name>
</gene>
<evidence type="ECO:0000256" key="4">
    <source>
        <dbReference type="ARBA" id="ARBA00023273"/>
    </source>
</evidence>
<evidence type="ECO:0000313" key="9">
    <source>
        <dbReference type="EMBL" id="KAK3288918.1"/>
    </source>
</evidence>
<comment type="similarity">
    <text evidence="5">Belongs to the CFAP91 family.</text>
</comment>
<dbReference type="Pfam" id="PF14738">
    <property type="entry name" value="CFAP91"/>
    <property type="match status" value="1"/>
</dbReference>
<proteinExistence type="inferred from homology"/>
<dbReference type="InterPro" id="IPR032840">
    <property type="entry name" value="CFAP91_dom"/>
</dbReference>
<dbReference type="PANTHER" id="PTHR22455">
    <property type="entry name" value="CILIA- AND FLAGELLA-ASSOCIATED PROTEIN 91"/>
    <property type="match status" value="1"/>
</dbReference>
<evidence type="ECO:0000256" key="2">
    <source>
        <dbReference type="ARBA" id="ARBA00022490"/>
    </source>
</evidence>
<evidence type="ECO:0000256" key="5">
    <source>
        <dbReference type="ARBA" id="ARBA00029468"/>
    </source>
</evidence>
<accession>A0AAE0LKV7</accession>
<comment type="caution">
    <text evidence="9">The sequence shown here is derived from an EMBL/GenBank/DDBJ whole genome shotgun (WGS) entry which is preliminary data.</text>
</comment>
<dbReference type="PANTHER" id="PTHR22455:SF10">
    <property type="entry name" value="CILIA- AND FLAGELLA-ASSOCIATED PROTEIN 91"/>
    <property type="match status" value="1"/>
</dbReference>
<keyword evidence="3" id="KW-0206">Cytoskeleton</keyword>
<sequence>MQEHRSFDALYDTTYTVSGPRDHYREQSRAAGFLLERCPEFKNFYSELPTHPSQTFRFKANDKLPRFVSRDFDPSHHSNSYAECVEKSDAANITGHHRYKYFRRPLLPGGPVALAPPEPPPPAPPAELPPGTKVTTATQSDYRETESQTIPYAPDYVIAEPTAKQAHLSEKYHMQDGLPEVLTLQHLTYTNGLPPGLAEVEMVEKQRQKRKFEANLPPLNDLNQLPLRQKLMEDWENKEWADREEEIKGLQDERLEVLQRAIAVREMRAEARTAERIEAMKATKLKEKQKTFAVIQSRRIKALRKLANARKLIEAPKESIIDEYHNYSSKVYAPQTRQGQFADLKPRGDVDPKPFEPANYKVKPGIAPPPLCYRAKPSFVAKLHRRFC</sequence>
<dbReference type="GO" id="GO:0005930">
    <property type="term" value="C:axoneme"/>
    <property type="evidence" value="ECO:0007669"/>
    <property type="project" value="UniProtKB-SubCell"/>
</dbReference>
<evidence type="ECO:0000256" key="1">
    <source>
        <dbReference type="ARBA" id="ARBA00004430"/>
    </source>
</evidence>